<dbReference type="Pfam" id="PF14497">
    <property type="entry name" value="GST_C_3"/>
    <property type="match status" value="1"/>
</dbReference>
<evidence type="ECO:0000259" key="1">
    <source>
        <dbReference type="PROSITE" id="PS50404"/>
    </source>
</evidence>
<dbReference type="Gene3D" id="3.40.30.10">
    <property type="entry name" value="Glutaredoxin"/>
    <property type="match status" value="1"/>
</dbReference>
<dbReference type="Gene3D" id="1.20.1050.10">
    <property type="match status" value="1"/>
</dbReference>
<sequence length="248" mass="28242">MGEFFSSFLKLHADQRLQKMSKGGASWELHYWGGFKGRAEFVRLVFEEAGVKYREVNDGISESIIQGKIGGYPVLFPPVIKHGDLVLAQTQVICQYLAEQFDMLPGKPENRYHAEQLNATILDCITEGYNSYHGAKPGVSHKEQKEEAQRYIDRFAKERLPRYLKNCEQSLKANKGGSGFLFGDKITHSYLILFHMLEAVKFQLPEVYKAADYIPLLKAFQARIAARPNIAAYLKSDRCKKFTGDSFM</sequence>
<dbReference type="AlphaFoldDB" id="A0A221SSE1"/>
<protein>
    <submittedName>
        <fullName evidence="3">GST1</fullName>
    </submittedName>
</protein>
<dbReference type="InterPro" id="IPR004046">
    <property type="entry name" value="GST_C"/>
</dbReference>
<dbReference type="InterPro" id="IPR040079">
    <property type="entry name" value="Glutathione_S-Trfase"/>
</dbReference>
<dbReference type="PANTHER" id="PTHR11571:SF263">
    <property type="entry name" value="GLUTATHIONE S-TRANSFERASE"/>
    <property type="match status" value="1"/>
</dbReference>
<dbReference type="InterPro" id="IPR050213">
    <property type="entry name" value="GST_superfamily"/>
</dbReference>
<dbReference type="PROSITE" id="PS50404">
    <property type="entry name" value="GST_NTER"/>
    <property type="match status" value="1"/>
</dbReference>
<dbReference type="InterPro" id="IPR010987">
    <property type="entry name" value="Glutathione-S-Trfase_C-like"/>
</dbReference>
<dbReference type="CDD" id="cd03039">
    <property type="entry name" value="GST_N_Sigma_like"/>
    <property type="match status" value="1"/>
</dbReference>
<dbReference type="CDD" id="cd03192">
    <property type="entry name" value="GST_C_Sigma_like"/>
    <property type="match status" value="1"/>
</dbReference>
<dbReference type="GO" id="GO:0006749">
    <property type="term" value="P:glutathione metabolic process"/>
    <property type="evidence" value="ECO:0007669"/>
    <property type="project" value="TreeGrafter"/>
</dbReference>
<dbReference type="PROSITE" id="PS50405">
    <property type="entry name" value="GST_CTER"/>
    <property type="match status" value="1"/>
</dbReference>
<dbReference type="InterPro" id="IPR004045">
    <property type="entry name" value="Glutathione_S-Trfase_N"/>
</dbReference>
<accession>A0A221SSE1</accession>
<feature type="domain" description="GST N-terminal" evidence="1">
    <location>
        <begin position="26"/>
        <end position="105"/>
    </location>
</feature>
<dbReference type="PANTHER" id="PTHR11571">
    <property type="entry name" value="GLUTATHIONE S-TRANSFERASE"/>
    <property type="match status" value="1"/>
</dbReference>
<dbReference type="InterPro" id="IPR036282">
    <property type="entry name" value="Glutathione-S-Trfase_C_sf"/>
</dbReference>
<proteinExistence type="evidence at transcript level"/>
<dbReference type="GO" id="GO:0004364">
    <property type="term" value="F:glutathione transferase activity"/>
    <property type="evidence" value="ECO:0007669"/>
    <property type="project" value="TreeGrafter"/>
</dbReference>
<feature type="domain" description="GST C-terminal" evidence="2">
    <location>
        <begin position="107"/>
        <end position="242"/>
    </location>
</feature>
<dbReference type="SFLD" id="SFLDS00019">
    <property type="entry name" value="Glutathione_Transferase_(cytos"/>
    <property type="match status" value="1"/>
</dbReference>
<dbReference type="InterPro" id="IPR036249">
    <property type="entry name" value="Thioredoxin-like_sf"/>
</dbReference>
<dbReference type="SUPFAM" id="SSF52833">
    <property type="entry name" value="Thioredoxin-like"/>
    <property type="match status" value="1"/>
</dbReference>
<reference evidence="3" key="1">
    <citation type="submission" date="2017-01" db="EMBL/GenBank/DDBJ databases">
        <authorList>
            <person name="Mah S.A."/>
            <person name="Swanson W.J."/>
            <person name="Moy G.W."/>
            <person name="Vacquier V.D."/>
        </authorList>
    </citation>
    <scope>NUCLEOTIDE SEQUENCE</scope>
</reference>
<dbReference type="SUPFAM" id="SSF47616">
    <property type="entry name" value="GST C-terminal domain-like"/>
    <property type="match status" value="1"/>
</dbReference>
<organism evidence="3">
    <name type="scientific">Cristaria plicata</name>
    <name type="common">Cockscomb pearl mussel</name>
    <dbReference type="NCBI Taxonomy" id="165446"/>
    <lineage>
        <taxon>Eukaryota</taxon>
        <taxon>Metazoa</taxon>
        <taxon>Spiralia</taxon>
        <taxon>Lophotrochozoa</taxon>
        <taxon>Mollusca</taxon>
        <taxon>Bivalvia</taxon>
        <taxon>Autobranchia</taxon>
        <taxon>Heteroconchia</taxon>
        <taxon>Palaeoheterodonta</taxon>
        <taxon>Unionida</taxon>
        <taxon>Unionoidea</taxon>
        <taxon>Unionidae</taxon>
        <taxon>Anodontinae</taxon>
        <taxon>Cristaria</taxon>
    </lineage>
</organism>
<dbReference type="EMBL" id="KY446432">
    <property type="protein sequence ID" value="ASN79564.1"/>
    <property type="molecule type" value="mRNA"/>
</dbReference>
<name>A0A221SSE1_CRIPL</name>
<evidence type="ECO:0000313" key="3">
    <source>
        <dbReference type="EMBL" id="ASN79564.1"/>
    </source>
</evidence>
<evidence type="ECO:0000259" key="2">
    <source>
        <dbReference type="PROSITE" id="PS50405"/>
    </source>
</evidence>